<sequence>MTKRKKPPRGNKKSNVTDVELATAQMLARNCLKDYGNILSPAERLTLQRFLRALGGGKSEGKKKDDPATMVDKVLNITLNVNNTVRNRKAREHRE</sequence>
<proteinExistence type="predicted"/>
<keyword evidence="2" id="KW-1185">Reference proteome</keyword>
<organism evidence="1 2">
    <name type="scientific">Spiribacter salilacus</name>
    <dbReference type="NCBI Taxonomy" id="2664894"/>
    <lineage>
        <taxon>Bacteria</taxon>
        <taxon>Pseudomonadati</taxon>
        <taxon>Pseudomonadota</taxon>
        <taxon>Gammaproteobacteria</taxon>
        <taxon>Chromatiales</taxon>
        <taxon>Ectothiorhodospiraceae</taxon>
        <taxon>Spiribacter</taxon>
    </lineage>
</organism>
<evidence type="ECO:0000313" key="2">
    <source>
        <dbReference type="Proteomes" id="UP000433788"/>
    </source>
</evidence>
<dbReference type="Proteomes" id="UP000433788">
    <property type="component" value="Unassembled WGS sequence"/>
</dbReference>
<name>A0A6N7QQQ6_9GAMM</name>
<dbReference type="EMBL" id="WJPP01000002">
    <property type="protein sequence ID" value="MRH77719.1"/>
    <property type="molecule type" value="Genomic_DNA"/>
</dbReference>
<reference evidence="1 2" key="1">
    <citation type="submission" date="2019-11" db="EMBL/GenBank/DDBJ databases">
        <authorList>
            <person name="Zhang X.Y."/>
        </authorList>
    </citation>
    <scope>NUCLEOTIDE SEQUENCE [LARGE SCALE GENOMIC DNA]</scope>
    <source>
        <strain evidence="1 2">C176</strain>
    </source>
</reference>
<gene>
    <name evidence="1" type="ORF">GH984_03285</name>
</gene>
<evidence type="ECO:0000313" key="1">
    <source>
        <dbReference type="EMBL" id="MRH77719.1"/>
    </source>
</evidence>
<protein>
    <submittedName>
        <fullName evidence="1">Uncharacterized protein</fullName>
    </submittedName>
</protein>
<accession>A0A6N7QQQ6</accession>
<dbReference type="AlphaFoldDB" id="A0A6N7QQQ6"/>
<comment type="caution">
    <text evidence="1">The sequence shown here is derived from an EMBL/GenBank/DDBJ whole genome shotgun (WGS) entry which is preliminary data.</text>
</comment>